<comment type="catalytic activity">
    <reaction evidence="8">
        <text>L-seryl-[protein] + ATP = O-phospho-L-seryl-[protein] + ADP + H(+)</text>
        <dbReference type="Rhea" id="RHEA:17989"/>
        <dbReference type="Rhea" id="RHEA-COMP:9863"/>
        <dbReference type="Rhea" id="RHEA-COMP:11604"/>
        <dbReference type="ChEBI" id="CHEBI:15378"/>
        <dbReference type="ChEBI" id="CHEBI:29999"/>
        <dbReference type="ChEBI" id="CHEBI:30616"/>
        <dbReference type="ChEBI" id="CHEBI:83421"/>
        <dbReference type="ChEBI" id="CHEBI:456216"/>
        <dbReference type="EC" id="2.7.11.1"/>
    </reaction>
</comment>
<evidence type="ECO:0000256" key="3">
    <source>
        <dbReference type="ARBA" id="ARBA00022679"/>
    </source>
</evidence>
<name>A0A1E7F5L6_9STRA</name>
<organism evidence="10 11">
    <name type="scientific">Fragilariopsis cylindrus CCMP1102</name>
    <dbReference type="NCBI Taxonomy" id="635003"/>
    <lineage>
        <taxon>Eukaryota</taxon>
        <taxon>Sar</taxon>
        <taxon>Stramenopiles</taxon>
        <taxon>Ochrophyta</taxon>
        <taxon>Bacillariophyta</taxon>
        <taxon>Bacillariophyceae</taxon>
        <taxon>Bacillariophycidae</taxon>
        <taxon>Bacillariales</taxon>
        <taxon>Bacillariaceae</taxon>
        <taxon>Fragilariopsis</taxon>
    </lineage>
</organism>
<evidence type="ECO:0000256" key="5">
    <source>
        <dbReference type="ARBA" id="ARBA00022777"/>
    </source>
</evidence>
<dbReference type="GO" id="GO:0004674">
    <property type="term" value="F:protein serine/threonine kinase activity"/>
    <property type="evidence" value="ECO:0007669"/>
    <property type="project" value="UniProtKB-KW"/>
</dbReference>
<dbReference type="InterPro" id="IPR008271">
    <property type="entry name" value="Ser/Thr_kinase_AS"/>
</dbReference>
<dbReference type="Pfam" id="PF00069">
    <property type="entry name" value="Pkinase"/>
    <property type="match status" value="1"/>
</dbReference>
<dbReference type="EMBL" id="KV784361">
    <property type="protein sequence ID" value="OEU13429.1"/>
    <property type="molecule type" value="Genomic_DNA"/>
</dbReference>
<dbReference type="InterPro" id="IPR050588">
    <property type="entry name" value="WNK_Ser-Thr_kinase"/>
</dbReference>
<accession>A0A1E7F5L6</accession>
<dbReference type="PANTHER" id="PTHR13902">
    <property type="entry name" value="SERINE/THREONINE-PROTEIN KINASE WNK WITH NO LYSINE -RELATED"/>
    <property type="match status" value="1"/>
</dbReference>
<evidence type="ECO:0000256" key="7">
    <source>
        <dbReference type="ARBA" id="ARBA00047899"/>
    </source>
</evidence>
<keyword evidence="5 10" id="KW-0418">Kinase</keyword>
<dbReference type="CDD" id="cd13983">
    <property type="entry name" value="STKc_WNK"/>
    <property type="match status" value="1"/>
</dbReference>
<protein>
    <recommendedName>
        <fullName evidence="1">non-specific serine/threonine protein kinase</fullName>
        <ecNumber evidence="1">2.7.11.1</ecNumber>
    </recommendedName>
</protein>
<evidence type="ECO:0000256" key="1">
    <source>
        <dbReference type="ARBA" id="ARBA00012513"/>
    </source>
</evidence>
<dbReference type="OrthoDB" id="4062651at2759"/>
<evidence type="ECO:0000313" key="11">
    <source>
        <dbReference type="Proteomes" id="UP000095751"/>
    </source>
</evidence>
<feature type="domain" description="Protein kinase" evidence="9">
    <location>
        <begin position="36"/>
        <end position="297"/>
    </location>
</feature>
<evidence type="ECO:0000256" key="4">
    <source>
        <dbReference type="ARBA" id="ARBA00022741"/>
    </source>
</evidence>
<gene>
    <name evidence="10" type="ORF">FRACYDRAFT_188979</name>
</gene>
<dbReference type="Gene3D" id="3.30.200.20">
    <property type="entry name" value="Phosphorylase Kinase, domain 1"/>
    <property type="match status" value="1"/>
</dbReference>
<keyword evidence="3" id="KW-0808">Transferase</keyword>
<dbReference type="SUPFAM" id="SSF56112">
    <property type="entry name" value="Protein kinase-like (PK-like)"/>
    <property type="match status" value="1"/>
</dbReference>
<dbReference type="PROSITE" id="PS50011">
    <property type="entry name" value="PROTEIN_KINASE_DOM"/>
    <property type="match status" value="1"/>
</dbReference>
<evidence type="ECO:0000256" key="8">
    <source>
        <dbReference type="ARBA" id="ARBA00048679"/>
    </source>
</evidence>
<evidence type="ECO:0000256" key="6">
    <source>
        <dbReference type="ARBA" id="ARBA00022840"/>
    </source>
</evidence>
<dbReference type="Proteomes" id="UP000095751">
    <property type="component" value="Unassembled WGS sequence"/>
</dbReference>
<dbReference type="KEGG" id="fcy:FRACYDRAFT_188979"/>
<dbReference type="EC" id="2.7.11.1" evidence="1"/>
<dbReference type="GO" id="GO:0005524">
    <property type="term" value="F:ATP binding"/>
    <property type="evidence" value="ECO:0007669"/>
    <property type="project" value="UniProtKB-KW"/>
</dbReference>
<evidence type="ECO:0000259" key="9">
    <source>
        <dbReference type="PROSITE" id="PS50011"/>
    </source>
</evidence>
<evidence type="ECO:0000313" key="10">
    <source>
        <dbReference type="EMBL" id="OEU13429.1"/>
    </source>
</evidence>
<sequence>MKIGSTVYDDSHLHDILSSQNGNNQIVERSPGERYLRFSEKLGSGASKDVYRAYDTEEGIEVAWNVVHLAGVVKNERNRIVSEVRLLERLHHQNIISFHGSWINREQQQVNFVTEILSSGTLKSFINKVQVIRWKIAKRWAVQILKGLEYLHSQDPPVIHRDLKCENIFINGTSGDLRIGDLGLSTVQQNGKALSVLGTPEFMAPDMYEEESYDEKVDIYAFGMCLLEIFTKEIPYKECNNPAQIYRKVTRGAPPDSLVRLKSTHAREFIELCLGYRNDDGKYIRPSTTELLDHPFLVKRAVDDEEV</sequence>
<comment type="catalytic activity">
    <reaction evidence="7">
        <text>L-threonyl-[protein] + ATP = O-phospho-L-threonyl-[protein] + ADP + H(+)</text>
        <dbReference type="Rhea" id="RHEA:46608"/>
        <dbReference type="Rhea" id="RHEA-COMP:11060"/>
        <dbReference type="Rhea" id="RHEA-COMP:11605"/>
        <dbReference type="ChEBI" id="CHEBI:15378"/>
        <dbReference type="ChEBI" id="CHEBI:30013"/>
        <dbReference type="ChEBI" id="CHEBI:30616"/>
        <dbReference type="ChEBI" id="CHEBI:61977"/>
        <dbReference type="ChEBI" id="CHEBI:456216"/>
        <dbReference type="EC" id="2.7.11.1"/>
    </reaction>
</comment>
<dbReference type="InterPro" id="IPR000719">
    <property type="entry name" value="Prot_kinase_dom"/>
</dbReference>
<proteinExistence type="predicted"/>
<dbReference type="Gene3D" id="1.10.510.10">
    <property type="entry name" value="Transferase(Phosphotransferase) domain 1"/>
    <property type="match status" value="1"/>
</dbReference>
<reference evidence="10 11" key="1">
    <citation type="submission" date="2016-09" db="EMBL/GenBank/DDBJ databases">
        <title>Extensive genetic diversity and differential bi-allelic expression allows diatom success in the polar Southern Ocean.</title>
        <authorList>
            <consortium name="DOE Joint Genome Institute"/>
            <person name="Mock T."/>
            <person name="Otillar R.P."/>
            <person name="Strauss J."/>
            <person name="Dupont C."/>
            <person name="Frickenhaus S."/>
            <person name="Maumus F."/>
            <person name="Mcmullan M."/>
            <person name="Sanges R."/>
            <person name="Schmutz J."/>
            <person name="Toseland A."/>
            <person name="Valas R."/>
            <person name="Veluchamy A."/>
            <person name="Ward B.J."/>
            <person name="Allen A."/>
            <person name="Barry K."/>
            <person name="Falciatore A."/>
            <person name="Ferrante M."/>
            <person name="Fortunato A.E."/>
            <person name="Gloeckner G."/>
            <person name="Gruber A."/>
            <person name="Hipkin R."/>
            <person name="Janech M."/>
            <person name="Kroth P."/>
            <person name="Leese F."/>
            <person name="Lindquist E."/>
            <person name="Lyon B.R."/>
            <person name="Martin J."/>
            <person name="Mayer C."/>
            <person name="Parker M."/>
            <person name="Quesneville H."/>
            <person name="Raymond J."/>
            <person name="Uhlig C."/>
            <person name="Valentin K.U."/>
            <person name="Worden A.Z."/>
            <person name="Armbrust E.V."/>
            <person name="Bowler C."/>
            <person name="Green B."/>
            <person name="Moulton V."/>
            <person name="Van Oosterhout C."/>
            <person name="Grigoriev I."/>
        </authorList>
    </citation>
    <scope>NUCLEOTIDE SEQUENCE [LARGE SCALE GENOMIC DNA]</scope>
    <source>
        <strain evidence="10 11">CCMP1102</strain>
    </source>
</reference>
<dbReference type="PROSITE" id="PS00108">
    <property type="entry name" value="PROTEIN_KINASE_ST"/>
    <property type="match status" value="1"/>
</dbReference>
<dbReference type="FunFam" id="1.10.510.10:FF:001565">
    <property type="entry name" value="WNK protein kinase"/>
    <property type="match status" value="1"/>
</dbReference>
<keyword evidence="2" id="KW-0723">Serine/threonine-protein kinase</keyword>
<feature type="non-terminal residue" evidence="10">
    <location>
        <position position="307"/>
    </location>
</feature>
<dbReference type="InterPro" id="IPR011009">
    <property type="entry name" value="Kinase-like_dom_sf"/>
</dbReference>
<dbReference type="FunFam" id="3.30.200.20:FF:000075">
    <property type="entry name" value="Probable serine/threonine-protein kinase WNK1"/>
    <property type="match status" value="1"/>
</dbReference>
<dbReference type="SMART" id="SM00220">
    <property type="entry name" value="S_TKc"/>
    <property type="match status" value="1"/>
</dbReference>
<dbReference type="PIRSF" id="PIRSF000654">
    <property type="entry name" value="Integrin-linked_kinase"/>
    <property type="match status" value="1"/>
</dbReference>
<evidence type="ECO:0000256" key="2">
    <source>
        <dbReference type="ARBA" id="ARBA00022527"/>
    </source>
</evidence>
<keyword evidence="4" id="KW-0547">Nucleotide-binding</keyword>
<keyword evidence="11" id="KW-1185">Reference proteome</keyword>
<keyword evidence="6" id="KW-0067">ATP-binding</keyword>
<dbReference type="AlphaFoldDB" id="A0A1E7F5L6"/>
<dbReference type="InParanoid" id="A0A1E7F5L6"/>